<name>A0A250WYT0_9CHLO</name>
<proteinExistence type="predicted"/>
<dbReference type="InterPro" id="IPR001650">
    <property type="entry name" value="Helicase_C-like"/>
</dbReference>
<evidence type="ECO:0000256" key="2">
    <source>
        <dbReference type="SAM" id="MobiDB-lite"/>
    </source>
</evidence>
<dbReference type="SUPFAM" id="SSF52540">
    <property type="entry name" value="P-loop containing nucleoside triphosphate hydrolases"/>
    <property type="match status" value="1"/>
</dbReference>
<dbReference type="CDD" id="cd18793">
    <property type="entry name" value="SF2_C_SNF"/>
    <property type="match status" value="1"/>
</dbReference>
<dbReference type="InterPro" id="IPR049730">
    <property type="entry name" value="SNF2/RAD54-like_C"/>
</dbReference>
<reference evidence="4 5" key="1">
    <citation type="submission" date="2017-08" db="EMBL/GenBank/DDBJ databases">
        <title>Acidophilic green algal genome provides insights into adaptation to an acidic environment.</title>
        <authorList>
            <person name="Hirooka S."/>
            <person name="Hirose Y."/>
            <person name="Kanesaki Y."/>
            <person name="Higuchi S."/>
            <person name="Fujiwara T."/>
            <person name="Onuma R."/>
            <person name="Era A."/>
            <person name="Ohbayashi R."/>
            <person name="Uzuka A."/>
            <person name="Nozaki H."/>
            <person name="Yoshikawa H."/>
            <person name="Miyagishima S.Y."/>
        </authorList>
    </citation>
    <scope>NUCLEOTIDE SEQUENCE [LARGE SCALE GENOMIC DNA]</scope>
    <source>
        <strain evidence="4 5">NIES-2499</strain>
    </source>
</reference>
<dbReference type="SMART" id="SM00490">
    <property type="entry name" value="HELICc"/>
    <property type="match status" value="1"/>
</dbReference>
<keyword evidence="5" id="KW-1185">Reference proteome</keyword>
<dbReference type="AlphaFoldDB" id="A0A250WYT0"/>
<evidence type="ECO:0000256" key="1">
    <source>
        <dbReference type="ARBA" id="ARBA00022801"/>
    </source>
</evidence>
<comment type="caution">
    <text evidence="4">The sequence shown here is derived from an EMBL/GenBank/DDBJ whole genome shotgun (WGS) entry which is preliminary data.</text>
</comment>
<dbReference type="PROSITE" id="PS51194">
    <property type="entry name" value="HELICASE_CTER"/>
    <property type="match status" value="1"/>
</dbReference>
<feature type="compositionally biased region" description="Polar residues" evidence="2">
    <location>
        <begin position="863"/>
        <end position="882"/>
    </location>
</feature>
<dbReference type="STRING" id="1157962.A0A250WYT0"/>
<dbReference type="InterPro" id="IPR027417">
    <property type="entry name" value="P-loop_NTPase"/>
</dbReference>
<feature type="region of interest" description="Disordered" evidence="2">
    <location>
        <begin position="858"/>
        <end position="904"/>
    </location>
</feature>
<dbReference type="PANTHER" id="PTHR10799">
    <property type="entry name" value="SNF2/RAD54 HELICASE FAMILY"/>
    <property type="match status" value="1"/>
</dbReference>
<dbReference type="OrthoDB" id="1899296at2759"/>
<evidence type="ECO:0000313" key="5">
    <source>
        <dbReference type="Proteomes" id="UP000232323"/>
    </source>
</evidence>
<evidence type="ECO:0000313" key="4">
    <source>
        <dbReference type="EMBL" id="GAX76004.1"/>
    </source>
</evidence>
<protein>
    <recommendedName>
        <fullName evidence="3">Helicase C-terminal domain-containing protein</fullName>
    </recommendedName>
</protein>
<organism evidence="4 5">
    <name type="scientific">Chlamydomonas eustigma</name>
    <dbReference type="NCBI Taxonomy" id="1157962"/>
    <lineage>
        <taxon>Eukaryota</taxon>
        <taxon>Viridiplantae</taxon>
        <taxon>Chlorophyta</taxon>
        <taxon>core chlorophytes</taxon>
        <taxon>Chlorophyceae</taxon>
        <taxon>CS clade</taxon>
        <taxon>Chlamydomonadales</taxon>
        <taxon>Chlamydomonadaceae</taxon>
        <taxon>Chlamydomonas</taxon>
    </lineage>
</organism>
<dbReference type="EMBL" id="BEGY01000015">
    <property type="protein sequence ID" value="GAX76004.1"/>
    <property type="molecule type" value="Genomic_DNA"/>
</dbReference>
<evidence type="ECO:0000259" key="3">
    <source>
        <dbReference type="PROSITE" id="PS51194"/>
    </source>
</evidence>
<dbReference type="Pfam" id="PF00271">
    <property type="entry name" value="Helicase_C"/>
    <property type="match status" value="1"/>
</dbReference>
<sequence>MPLMCCVIKFFTGAHLLLKAYRPGASTHSIDSRLHPPNSELSLAPGPLPAAITLCGKLDLLDRLLMRLHLGGHKVLIFCTMTRMLDVIEEVLDWRGFPHLRLDGATAAAERGNLVAEFNRPGSDSFAFLLSLRAGGVGLNLQAADTVIFYDSDWNPAMEDQAQARAHRIGQLRQVMVLRLLTAGTIEEHIHRVSDEKRKFADSSITGGFFDGHTSAEDRRKYLLSILTQAAGSSALGVHEDGSSVLPPSVQQLHDAGVLERTITSDKDLDDIMMSRSKQAHIKEGKQTHQMTVVNDVLLQGAVSDQDEPSVQKAEHDSGSSFGLQDAVDCAVKEVAVDATGVVSHSVPAGHTPKGSQVPPSGVQTAIMVRRFNTSNGCRCLPRADCRSLIEEAAEANRIKDPDEGRVFGKGMRAKGLMVKQSPVHVQQSTAAPSSNVFAEAADMVNTTKAEKGSNSPGPTVTNGPNLPPYDASELKINSAAVPPSQSLSGCQVCTQGDDRAVLVSYTNPCNGVNKEQKHRIGLTGSTESGDRAALKSTGSILTGSTELGDRAALKSTGSILTGSTESGDRAALKSTGSILTGSTESGDRAALKSTGSIFRNLGLDACPHHFGGPVLQEKGPIGQYSADIIAHQDVISVTLMPDSMPSDVHMTDTMPSDVRMTDSMPSDARMPDSVPSDVCMTDSMPSDARMPDSVPSDVHMHALLVLGEGIPLRPPSTNPKPSTLQSDFVRASCVTTSTTNPIRSPADVNALCLDSSLQKSDNVNQQHESEVAGVLLGNLTDFLKKTKRKTKALMIPLHNTENNDEVHMHQKPNKRYPHRLLDNSKPCLNLEGDQLSAISMFHSRGREILACINQHKQERPQMLSQPQDNLPDSQQPTNGAQQCKDCLTSDNENQTSSTKKPESCLTSLTAKQPDFKERCLDYLKQKCNFCGDLEGWTVVAKEGKTRGWNLRFTHSDYPGKWRSFPDVARALGLK</sequence>
<keyword evidence="1" id="KW-0378">Hydrolase</keyword>
<dbReference type="Gene3D" id="3.40.50.300">
    <property type="entry name" value="P-loop containing nucleotide triphosphate hydrolases"/>
    <property type="match status" value="1"/>
</dbReference>
<accession>A0A250WYT0</accession>
<dbReference type="Proteomes" id="UP000232323">
    <property type="component" value="Unassembled WGS sequence"/>
</dbReference>
<feature type="domain" description="Helicase C-terminal" evidence="3">
    <location>
        <begin position="60"/>
        <end position="217"/>
    </location>
</feature>
<dbReference type="GO" id="GO:0016787">
    <property type="term" value="F:hydrolase activity"/>
    <property type="evidence" value="ECO:0007669"/>
    <property type="project" value="UniProtKB-KW"/>
</dbReference>
<feature type="compositionally biased region" description="Polar residues" evidence="2">
    <location>
        <begin position="889"/>
        <end position="904"/>
    </location>
</feature>
<gene>
    <name evidence="4" type="ORF">CEUSTIGMA_g3447.t1</name>
</gene>